<feature type="region of interest" description="Disordered" evidence="1">
    <location>
        <begin position="28"/>
        <end position="69"/>
    </location>
</feature>
<gene>
    <name evidence="2" type="ORF">Pla133_16840</name>
</gene>
<dbReference type="RefSeq" id="WP_145064429.1">
    <property type="nucleotide sequence ID" value="NZ_CP036287.1"/>
</dbReference>
<accession>A0A518BHZ9</accession>
<keyword evidence="3" id="KW-1185">Reference proteome</keyword>
<evidence type="ECO:0000313" key="2">
    <source>
        <dbReference type="EMBL" id="QDU66608.1"/>
    </source>
</evidence>
<proteinExistence type="predicted"/>
<sequence length="653" mass="68874">MRKILLSLFVAIGLSLAWLLFRGSGGDEPAHESQAGAERARAGESAGSELPTLRDAPSIATPTSSTDDAREVVEPAGAVAASRILTAQFVDPDGAPVEGVVLTLLANTLNAASPDAVRLVDHRVVDGEVEVPIGDDVTHVVAAASAPGFCPLNHAQSVAQGPRPRLRFMLQPGGAARLRVVDSAGTAVASPRFQFMPSPGSGNLSFTHGGGEGEFVLFTREGGNFAVDVSQPGSGSAHLDLQLHPPDSLDLGDVVLESGPTYRGRVQLADGTPVAGVTVVAVDPASRPPRFQNNGEARTDADGRFVLATDAPGPFEVAVSDGDDPFATTFVIPDAGDGELVLSSQAMFVVLRALGPDGPLPLERVTGTYQQTDLPFQEWGTRSLPSGLDRVLGGETEFAVLLPTAFLWNFAAEVAGADGGYFGKLEFDRRSRRVELDLLPSLGAADGTIAVQVEFAPELGPGTFSVSLSCDELGLQRSASIGGPDESMEFTGLLPGRYELWAFPRENGTTGPRLWTVNPASLIVDLVAGDTAQARFAVELGGWLVLDLTDFPPVLPNGSDTAWVTLAGVDELRYDGRGLEAFERLKDDGETDRADLSDFPRFGQRWRSSSVIPPGLYTVRVAARGFESWSAQVEILPGAAITVHPEPREQSEE</sequence>
<reference evidence="2 3" key="1">
    <citation type="submission" date="2019-02" db="EMBL/GenBank/DDBJ databases">
        <title>Deep-cultivation of Planctomycetes and their phenomic and genomic characterization uncovers novel biology.</title>
        <authorList>
            <person name="Wiegand S."/>
            <person name="Jogler M."/>
            <person name="Boedeker C."/>
            <person name="Pinto D."/>
            <person name="Vollmers J."/>
            <person name="Rivas-Marin E."/>
            <person name="Kohn T."/>
            <person name="Peeters S.H."/>
            <person name="Heuer A."/>
            <person name="Rast P."/>
            <person name="Oberbeckmann S."/>
            <person name="Bunk B."/>
            <person name="Jeske O."/>
            <person name="Meyerdierks A."/>
            <person name="Storesund J.E."/>
            <person name="Kallscheuer N."/>
            <person name="Luecker S."/>
            <person name="Lage O.M."/>
            <person name="Pohl T."/>
            <person name="Merkel B.J."/>
            <person name="Hornburger P."/>
            <person name="Mueller R.-W."/>
            <person name="Bruemmer F."/>
            <person name="Labrenz M."/>
            <person name="Spormann A.M."/>
            <person name="Op den Camp H."/>
            <person name="Overmann J."/>
            <person name="Amann R."/>
            <person name="Jetten M.S.M."/>
            <person name="Mascher T."/>
            <person name="Medema M.H."/>
            <person name="Devos D.P."/>
            <person name="Kaster A.-K."/>
            <person name="Ovreas L."/>
            <person name="Rohde M."/>
            <person name="Galperin M.Y."/>
            <person name="Jogler C."/>
        </authorList>
    </citation>
    <scope>NUCLEOTIDE SEQUENCE [LARGE SCALE GENOMIC DNA]</scope>
    <source>
        <strain evidence="2 3">Pla133</strain>
    </source>
</reference>
<evidence type="ECO:0000256" key="1">
    <source>
        <dbReference type="SAM" id="MobiDB-lite"/>
    </source>
</evidence>
<dbReference type="AlphaFoldDB" id="A0A518BHZ9"/>
<dbReference type="Proteomes" id="UP000316921">
    <property type="component" value="Chromosome"/>
</dbReference>
<evidence type="ECO:0000313" key="3">
    <source>
        <dbReference type="Proteomes" id="UP000316921"/>
    </source>
</evidence>
<protein>
    <recommendedName>
        <fullName evidence="4">Carboxypeptidase regulatory-like domain-containing protein</fullName>
    </recommendedName>
</protein>
<dbReference type="GO" id="GO:0030246">
    <property type="term" value="F:carbohydrate binding"/>
    <property type="evidence" value="ECO:0007669"/>
    <property type="project" value="InterPro"/>
</dbReference>
<evidence type="ECO:0008006" key="4">
    <source>
        <dbReference type="Google" id="ProtNLM"/>
    </source>
</evidence>
<dbReference type="KEGG" id="pbap:Pla133_16840"/>
<dbReference type="SUPFAM" id="SSF49452">
    <property type="entry name" value="Starch-binding domain-like"/>
    <property type="match status" value="1"/>
</dbReference>
<organism evidence="2 3">
    <name type="scientific">Engelhardtia mirabilis</name>
    <dbReference type="NCBI Taxonomy" id="2528011"/>
    <lineage>
        <taxon>Bacteria</taxon>
        <taxon>Pseudomonadati</taxon>
        <taxon>Planctomycetota</taxon>
        <taxon>Planctomycetia</taxon>
        <taxon>Planctomycetia incertae sedis</taxon>
        <taxon>Engelhardtia</taxon>
    </lineage>
</organism>
<name>A0A518BHZ9_9BACT</name>
<dbReference type="EMBL" id="CP036287">
    <property type="protein sequence ID" value="QDU66608.1"/>
    <property type="molecule type" value="Genomic_DNA"/>
</dbReference>
<dbReference type="InterPro" id="IPR013784">
    <property type="entry name" value="Carb-bd-like_fold"/>
</dbReference>